<dbReference type="Proteomes" id="UP001325479">
    <property type="component" value="Chromosome"/>
</dbReference>
<protein>
    <submittedName>
        <fullName evidence="1">DUF3304 domain-containing protein</fullName>
    </submittedName>
</protein>
<dbReference type="Pfam" id="PF11745">
    <property type="entry name" value="DUF3304"/>
    <property type="match status" value="1"/>
</dbReference>
<evidence type="ECO:0000313" key="2">
    <source>
        <dbReference type="Proteomes" id="UP001325479"/>
    </source>
</evidence>
<dbReference type="InterPro" id="IPR021733">
    <property type="entry name" value="DUF3304"/>
</dbReference>
<evidence type="ECO:0000313" key="1">
    <source>
        <dbReference type="EMBL" id="WQD79373.1"/>
    </source>
</evidence>
<proteinExistence type="predicted"/>
<accession>A0ABZ0WPQ9</accession>
<organism evidence="1 2">
    <name type="scientific">Paraburkholderia kururiensis</name>
    <dbReference type="NCBI Taxonomy" id="984307"/>
    <lineage>
        <taxon>Bacteria</taxon>
        <taxon>Pseudomonadati</taxon>
        <taxon>Pseudomonadota</taxon>
        <taxon>Betaproteobacteria</taxon>
        <taxon>Burkholderiales</taxon>
        <taxon>Burkholderiaceae</taxon>
        <taxon>Paraburkholderia</taxon>
    </lineage>
</organism>
<dbReference type="EMBL" id="CP139965">
    <property type="protein sequence ID" value="WQD79373.1"/>
    <property type="molecule type" value="Genomic_DNA"/>
</dbReference>
<sequence length="231" mass="25745">MQNWITDDPKHFLRSMKTATQLHAEDFITCTTCEQQPWFSFFFDGTGNNRDIGESWQTHANITRWMTRVFMTMMLCVLTACATGQSGGYVDVSAWGANYTEDYIQDFSIQTVDGKRSGIGGANVAEFSKGGAGGSECCSLIPGVDQTIKIVWRVGGPQDDKSQWKTYSRDVVVIGKMPGDTKDHSVLIVRFFPNHEVEAEVFPGDGSFGPSNPRMDKLFFVGPRVMRHMGE</sequence>
<dbReference type="RefSeq" id="WP_114811861.1">
    <property type="nucleotide sequence ID" value="NZ_CP139965.1"/>
</dbReference>
<keyword evidence="2" id="KW-1185">Reference proteome</keyword>
<name>A0ABZ0WPQ9_9BURK</name>
<reference evidence="1 2" key="1">
    <citation type="submission" date="2023-12" db="EMBL/GenBank/DDBJ databases">
        <title>Genome sequencing and assembly of bacterial species from a model synthetic community.</title>
        <authorList>
            <person name="Hogle S.L."/>
        </authorList>
    </citation>
    <scope>NUCLEOTIDE SEQUENCE [LARGE SCALE GENOMIC DNA]</scope>
    <source>
        <strain evidence="1 2">HAMBI 2494</strain>
    </source>
</reference>
<gene>
    <name evidence="1" type="ORF">U0042_06635</name>
</gene>